<evidence type="ECO:0000259" key="7">
    <source>
        <dbReference type="Pfam" id="PF08479"/>
    </source>
</evidence>
<protein>
    <submittedName>
        <fullName evidence="8">Hemolysin activation/secretion protein</fullName>
    </submittedName>
</protein>
<dbReference type="Gene3D" id="2.40.160.50">
    <property type="entry name" value="membrane protein fhac: a member of the omp85/tpsb transporter family"/>
    <property type="match status" value="1"/>
</dbReference>
<evidence type="ECO:0000313" key="8">
    <source>
        <dbReference type="EMBL" id="VFJ49298.1"/>
    </source>
</evidence>
<organism evidence="8">
    <name type="scientific">Candidatus Kentrum sp. DK</name>
    <dbReference type="NCBI Taxonomy" id="2126562"/>
    <lineage>
        <taxon>Bacteria</taxon>
        <taxon>Pseudomonadati</taxon>
        <taxon>Pseudomonadota</taxon>
        <taxon>Gammaproteobacteria</taxon>
        <taxon>Candidatus Kentrum</taxon>
    </lineage>
</organism>
<evidence type="ECO:0000259" key="6">
    <source>
        <dbReference type="Pfam" id="PF03865"/>
    </source>
</evidence>
<dbReference type="EMBL" id="CAADEX010000023">
    <property type="protein sequence ID" value="VFJ49298.1"/>
    <property type="molecule type" value="Genomic_DNA"/>
</dbReference>
<dbReference type="InterPro" id="IPR013686">
    <property type="entry name" value="Polypept-transport_assoc_ShlB"/>
</dbReference>
<keyword evidence="1" id="KW-0472">Membrane</keyword>
<keyword evidence="2" id="KW-0812">Transmembrane</keyword>
<evidence type="ECO:0000256" key="2">
    <source>
        <dbReference type="ARBA" id="ARBA00022692"/>
    </source>
</evidence>
<dbReference type="Pfam" id="PF03865">
    <property type="entry name" value="ShlB"/>
    <property type="match status" value="1"/>
</dbReference>
<feature type="compositionally biased region" description="Basic and acidic residues" evidence="4">
    <location>
        <begin position="556"/>
        <end position="570"/>
    </location>
</feature>
<dbReference type="PANTHER" id="PTHR34597">
    <property type="entry name" value="SLR1661 PROTEIN"/>
    <property type="match status" value="1"/>
</dbReference>
<feature type="domain" description="Polypeptide-transport-associated ShlB-type" evidence="7">
    <location>
        <begin position="72"/>
        <end position="147"/>
    </location>
</feature>
<dbReference type="Gene3D" id="3.10.20.310">
    <property type="entry name" value="membrane protein fhac"/>
    <property type="match status" value="1"/>
</dbReference>
<sequence length="582" mass="62538">MAHDTKVTRFGGSLAFALLLYGPASLAAPPDAGSLLRQQEQLERLPARQFPEAEASVPERAMPTPEEGMTIRVREIRFSGAMTLAPEGELRAVVGDAVGQDLDFNGLKRLADRITGYLKGKGYLLARAYLPPQDVSEGIVEFALVEGKLEEGGGWYISPDEGTRVDPALLAAIAQAGTPPGGVPKETDLERVLLLMNDLPGVRASARIEPGEQTGTSRIVVNVAREPFLQSNLQANNFGSYNTGSETLNARFDLNNPLRMGDHVGVLATASEGVRFIRMGYDVPIGVRGMRASANYTDMRYEVREGTGRTVGLEGKSGIIQLGLRYPVIRSRAVNLAAGLDLGRKNIQDDSDAGILRDKRVKYLALGLDGSTLDGWGGGGINSARVALTAGDLDLSHAPADETADQGSLRTQGTYRVLRGNISRLQRLPENFSVLGRVSAQWGSKNLDSSEEFIMGGPAGVRAYPVGEAQGDEGWLANLDLRYDVPGGTPWGRLQVSTFVDAGRIRMHDNPGDTAIATATGNNRYSLYGWGIGVGLSKPKSHSVRLSWASKIGGNDGRDTDGNDADGKDNRNRFWLQAAYQF</sequence>
<dbReference type="AlphaFoldDB" id="A0A450SAX8"/>
<name>A0A450SAX8_9GAMM</name>
<evidence type="ECO:0000256" key="1">
    <source>
        <dbReference type="ARBA" id="ARBA00022452"/>
    </source>
</evidence>
<dbReference type="Pfam" id="PF08479">
    <property type="entry name" value="POTRA_2"/>
    <property type="match status" value="1"/>
</dbReference>
<feature type="chain" id="PRO_5019314978" evidence="5">
    <location>
        <begin position="28"/>
        <end position="582"/>
    </location>
</feature>
<dbReference type="GO" id="GO:0046819">
    <property type="term" value="P:protein secretion by the type V secretion system"/>
    <property type="evidence" value="ECO:0007669"/>
    <property type="project" value="TreeGrafter"/>
</dbReference>
<proteinExistence type="predicted"/>
<dbReference type="PANTHER" id="PTHR34597:SF1">
    <property type="entry name" value="HEME_HEMOPEXIN TRANSPORTER PROTEIN HUXB"/>
    <property type="match status" value="1"/>
</dbReference>
<gene>
    <name evidence="8" type="ORF">BECKDK2373B_GA0170837_102312</name>
</gene>
<keyword evidence="3" id="KW-0998">Cell outer membrane</keyword>
<dbReference type="GO" id="GO:0008320">
    <property type="term" value="F:protein transmembrane transporter activity"/>
    <property type="evidence" value="ECO:0007669"/>
    <property type="project" value="TreeGrafter"/>
</dbReference>
<keyword evidence="5" id="KW-0732">Signal</keyword>
<evidence type="ECO:0000256" key="5">
    <source>
        <dbReference type="SAM" id="SignalP"/>
    </source>
</evidence>
<evidence type="ECO:0000256" key="4">
    <source>
        <dbReference type="SAM" id="MobiDB-lite"/>
    </source>
</evidence>
<dbReference type="InterPro" id="IPR051544">
    <property type="entry name" value="TPS_OM_transporter"/>
</dbReference>
<dbReference type="GO" id="GO:0098046">
    <property type="term" value="C:type V protein secretion system complex"/>
    <property type="evidence" value="ECO:0007669"/>
    <property type="project" value="TreeGrafter"/>
</dbReference>
<reference evidence="8" key="1">
    <citation type="submission" date="2019-02" db="EMBL/GenBank/DDBJ databases">
        <authorList>
            <person name="Gruber-Vodicka R. H."/>
            <person name="Seah K. B. B."/>
        </authorList>
    </citation>
    <scope>NUCLEOTIDE SEQUENCE</scope>
    <source>
        <strain evidence="8">BECK_DK47</strain>
    </source>
</reference>
<evidence type="ECO:0000256" key="3">
    <source>
        <dbReference type="ARBA" id="ARBA00023237"/>
    </source>
</evidence>
<keyword evidence="1" id="KW-1134">Transmembrane beta strand</keyword>
<feature type="signal peptide" evidence="5">
    <location>
        <begin position="1"/>
        <end position="27"/>
    </location>
</feature>
<accession>A0A450SAX8</accession>
<feature type="region of interest" description="Disordered" evidence="4">
    <location>
        <begin position="550"/>
        <end position="570"/>
    </location>
</feature>
<feature type="domain" description="Haemolysin activator HlyB C-terminal" evidence="6">
    <location>
        <begin position="215"/>
        <end position="521"/>
    </location>
</feature>
<dbReference type="InterPro" id="IPR005565">
    <property type="entry name" value="Hemolysn_activator_HlyB_C"/>
</dbReference>